<sequence>MFCAAAIHLDDDLACQTVDEVKAQLPATHGEPKYTSLSQTGRGRDALVAAFDSLVSESIVAFIAHKRFMVVTKMVDVLVEPLAYETGFNLYDRDAALALANLYHLSGPVLGDPGAYDQMLQTFVDAVRRRSRASAADLFAAISAYRATTRPPLTEWVELLELTRGQADDIIRRIASGETRDELDPAIPCLAVVCGEMGKIVGDFALVHDESSAVARGSVFLQYLHWLPDPARPGRTMERLPVTGVTFSDSTTAPQLQIADWVAGAVRQWATSLVISKADPFAERLEPFAKRWSAGGIWPDSNFFTTGRTPIGRPDAPDTRPTP</sequence>
<comment type="caution">
    <text evidence="2">The sequence shown here is derived from an EMBL/GenBank/DDBJ whole genome shotgun (WGS) entry which is preliminary data.</text>
</comment>
<evidence type="ECO:0000313" key="3">
    <source>
        <dbReference type="Proteomes" id="UP000053923"/>
    </source>
</evidence>
<accession>A0A101JBH7</accession>
<evidence type="ECO:0008006" key="4">
    <source>
        <dbReference type="Google" id="ProtNLM"/>
    </source>
</evidence>
<dbReference type="EMBL" id="LLZG01000384">
    <property type="protein sequence ID" value="KUL23735.1"/>
    <property type="molecule type" value="Genomic_DNA"/>
</dbReference>
<name>A0A101JBH7_9ACTN</name>
<proteinExistence type="predicted"/>
<organism evidence="2 3">
    <name type="scientific">Streptomyces regalis</name>
    <dbReference type="NCBI Taxonomy" id="68262"/>
    <lineage>
        <taxon>Bacteria</taxon>
        <taxon>Bacillati</taxon>
        <taxon>Actinomycetota</taxon>
        <taxon>Actinomycetes</taxon>
        <taxon>Kitasatosporales</taxon>
        <taxon>Streptomycetaceae</taxon>
        <taxon>Streptomyces</taxon>
    </lineage>
</organism>
<dbReference type="AlphaFoldDB" id="A0A101JBH7"/>
<dbReference type="Proteomes" id="UP000053923">
    <property type="component" value="Unassembled WGS sequence"/>
</dbReference>
<evidence type="ECO:0000256" key="1">
    <source>
        <dbReference type="SAM" id="MobiDB-lite"/>
    </source>
</evidence>
<reference evidence="3" key="1">
    <citation type="submission" date="2015-10" db="EMBL/GenBank/DDBJ databases">
        <authorList>
            <person name="Ju K.-S."/>
            <person name="Doroghazi J.R."/>
            <person name="Metcalf W.W."/>
        </authorList>
    </citation>
    <scope>NUCLEOTIDE SEQUENCE [LARGE SCALE GENOMIC DNA]</scope>
    <source>
        <strain evidence="3">NRRL 3151</strain>
    </source>
</reference>
<feature type="region of interest" description="Disordered" evidence="1">
    <location>
        <begin position="304"/>
        <end position="323"/>
    </location>
</feature>
<keyword evidence="3" id="KW-1185">Reference proteome</keyword>
<evidence type="ECO:0000313" key="2">
    <source>
        <dbReference type="EMBL" id="KUL23735.1"/>
    </source>
</evidence>
<gene>
    <name evidence="2" type="ORF">ADL12_38845</name>
</gene>
<protein>
    <recommendedName>
        <fullName evidence="4">DUF3800 domain-containing protein</fullName>
    </recommendedName>
</protein>